<dbReference type="PROSITE" id="PS51462">
    <property type="entry name" value="NUDIX"/>
    <property type="match status" value="1"/>
</dbReference>
<organism evidence="4 5">
    <name type="scientific">Phycicoccus duodecadis</name>
    <dbReference type="NCBI Taxonomy" id="173053"/>
    <lineage>
        <taxon>Bacteria</taxon>
        <taxon>Bacillati</taxon>
        <taxon>Actinomycetota</taxon>
        <taxon>Actinomycetes</taxon>
        <taxon>Micrococcales</taxon>
        <taxon>Intrasporangiaceae</taxon>
        <taxon>Phycicoccus</taxon>
    </lineage>
</organism>
<evidence type="ECO:0000256" key="2">
    <source>
        <dbReference type="ARBA" id="ARBA00022801"/>
    </source>
</evidence>
<keyword evidence="5" id="KW-1185">Reference proteome</keyword>
<dbReference type="AlphaFoldDB" id="A0A2N3YL28"/>
<protein>
    <submittedName>
        <fullName evidence="4">NUDIX domain-containing protein</fullName>
    </submittedName>
</protein>
<reference evidence="4 5" key="1">
    <citation type="submission" date="2017-12" db="EMBL/GenBank/DDBJ databases">
        <title>Sequencing the genomes of 1000 Actinobacteria strains.</title>
        <authorList>
            <person name="Klenk H.-P."/>
        </authorList>
    </citation>
    <scope>NUCLEOTIDE SEQUENCE [LARGE SCALE GENOMIC DNA]</scope>
    <source>
        <strain evidence="4 5">DSM 12806</strain>
    </source>
</reference>
<dbReference type="InterPro" id="IPR015797">
    <property type="entry name" value="NUDIX_hydrolase-like_dom_sf"/>
</dbReference>
<dbReference type="PRINTS" id="PR00502">
    <property type="entry name" value="NUDIXFAMILY"/>
</dbReference>
<dbReference type="GO" id="GO:0016787">
    <property type="term" value="F:hydrolase activity"/>
    <property type="evidence" value="ECO:0007669"/>
    <property type="project" value="UniProtKB-KW"/>
</dbReference>
<evidence type="ECO:0000313" key="5">
    <source>
        <dbReference type="Proteomes" id="UP000233781"/>
    </source>
</evidence>
<dbReference type="EMBL" id="PJNE01000001">
    <property type="protein sequence ID" value="PKW27552.1"/>
    <property type="molecule type" value="Genomic_DNA"/>
</dbReference>
<dbReference type="CDD" id="cd02883">
    <property type="entry name" value="NUDIX_Hydrolase"/>
    <property type="match status" value="1"/>
</dbReference>
<evidence type="ECO:0000256" key="1">
    <source>
        <dbReference type="ARBA" id="ARBA00001946"/>
    </source>
</evidence>
<keyword evidence="2" id="KW-0378">Hydrolase</keyword>
<dbReference type="PANTHER" id="PTHR43046:SF14">
    <property type="entry name" value="MUTT_NUDIX FAMILY PROTEIN"/>
    <property type="match status" value="1"/>
</dbReference>
<evidence type="ECO:0000259" key="3">
    <source>
        <dbReference type="PROSITE" id="PS51462"/>
    </source>
</evidence>
<dbReference type="Gene3D" id="3.90.79.10">
    <property type="entry name" value="Nucleoside Triphosphate Pyrophosphohydrolase"/>
    <property type="match status" value="1"/>
</dbReference>
<evidence type="ECO:0000313" key="4">
    <source>
        <dbReference type="EMBL" id="PKW27552.1"/>
    </source>
</evidence>
<feature type="domain" description="Nudix hydrolase" evidence="3">
    <location>
        <begin position="53"/>
        <end position="253"/>
    </location>
</feature>
<dbReference type="InterPro" id="IPR020476">
    <property type="entry name" value="Nudix_hydrolase"/>
</dbReference>
<gene>
    <name evidence="4" type="ORF">ATL31_2399</name>
</gene>
<comment type="caution">
    <text evidence="4">The sequence shown here is derived from an EMBL/GenBank/DDBJ whole genome shotgun (WGS) entry which is preliminary data.</text>
</comment>
<dbReference type="OrthoDB" id="9808993at2"/>
<sequence>MTILIDPPRFEAHGRRWSHLVSDSDLEELHAFARGCGIPPRGFEGDHYDVPEERYAAVVAAGARPTDGRELLRALVASGLRMQKRRGDRGVARVRDVRLADGVVVDVDLIVSDREADAARVFAALVFVHDASNDLAVVHSVWRDEWGAPGGGREEGETVRENAVREVHEETGLVLEGEALRPLGYERFRGVEGSGPWACGRDLLQLYGAGVTGRRPPLTTTHDDSSDRRWVTPAELERLCGHTFWWPLAAAVLSPRGG</sequence>
<dbReference type="RefSeq" id="WP_101395961.1">
    <property type="nucleotide sequence ID" value="NZ_PJNE01000001.1"/>
</dbReference>
<dbReference type="SUPFAM" id="SSF55811">
    <property type="entry name" value="Nudix"/>
    <property type="match status" value="1"/>
</dbReference>
<dbReference type="PANTHER" id="PTHR43046">
    <property type="entry name" value="GDP-MANNOSE MANNOSYL HYDROLASE"/>
    <property type="match status" value="1"/>
</dbReference>
<comment type="cofactor">
    <cofactor evidence="1">
        <name>Mg(2+)</name>
        <dbReference type="ChEBI" id="CHEBI:18420"/>
    </cofactor>
</comment>
<proteinExistence type="predicted"/>
<dbReference type="Pfam" id="PF00293">
    <property type="entry name" value="NUDIX"/>
    <property type="match status" value="1"/>
</dbReference>
<name>A0A2N3YL28_9MICO</name>
<dbReference type="InterPro" id="IPR025109">
    <property type="entry name" value="DUF4031"/>
</dbReference>
<dbReference type="Proteomes" id="UP000233781">
    <property type="component" value="Unassembled WGS sequence"/>
</dbReference>
<dbReference type="Pfam" id="PF13223">
    <property type="entry name" value="DUF4031"/>
    <property type="match status" value="1"/>
</dbReference>
<dbReference type="InterPro" id="IPR000086">
    <property type="entry name" value="NUDIX_hydrolase_dom"/>
</dbReference>
<accession>A0A2N3YL28</accession>